<dbReference type="Pfam" id="PF18962">
    <property type="entry name" value="Por_Secre_tail"/>
    <property type="match status" value="1"/>
</dbReference>
<sequence>MHKKLLYCEKQESDACFSPVHHSPSALRLKALYSFAIALTLMLFIGVSSASASHFRYGNISWRVVGPQTVEFKVSQAFRRSYFFGAGQPAVGSTMTPDVNFSFGDGTGRTIPLLVTSVNFAQDWFYGEATFTKTYAANGNYTAFFESCCRISELRNNAGDNYRVETLVQVGSGNNSPVVALPPIRTLPNDLTNATFPIPATDFEGDALSYRLATAAEMGGGTNPAGLTINATTGFITWTTLGRPGGLYNVAVAITDARGAKTVVDFLISVQVVPPPAPVFDFTVTPSPASAIEAQVGQPVTFNIRATDQPASSSVTIFALGMPAGATLTPAAPNGNPVQTSFSWTPNNTGSFVITFVAEDIQGNQTTTSVTINVSGAACNLVLSSTTTNVTTAGGNNGAIDLSVTGGTAPYSYNWTMGGSTVGTTQDISGLMAGTYTVTVVDAAQCRQVATYTVAEDVATPCNLVLSAMTTNVTMAGGSDGAIDLSVTGGTPPLTYLWTMGTTTVGTTQDLTGLMAGTYMVMVTDASGTCQKMASYTITGPTTPPPTGCSLALTTKVTQAEPWYGMWGAFNGAGMIDLSVSGGTAPYTYRWNAGAATQDLGLASPGTYSVLVTDATGCTGWTTVQVGRKNDFLRVLSSHQDVSSAGASDGSIDLTVVGGVVPATYLWSNGATTEDLTGLAAGTYSVIVTDAFGRKTMTSVVVGTKGAPLALSVAHQNVSAAGKQDGSVDLSVTGGMGPYTYLWNTGARTEDLHYAVPGDYMVTVTDAMGATATTMVQVGVGRAPIMLARKAGSDDLFSSTAGLTAYPNPAIEQATINFSLPQAGKYSLELYDLRGAKVKTLASGTAKANQNLEIAVNVASYAKGVYLLKLVTDKQVAAKRLLVGR</sequence>
<dbReference type="InterPro" id="IPR015919">
    <property type="entry name" value="Cadherin-like_sf"/>
</dbReference>
<dbReference type="EMBL" id="VWSF01000032">
    <property type="protein sequence ID" value="KAA5539547.1"/>
    <property type="molecule type" value="Genomic_DNA"/>
</dbReference>
<reference evidence="4 5" key="1">
    <citation type="submission" date="2019-09" db="EMBL/GenBank/DDBJ databases">
        <title>Genome sequence and assembly of Adhaeribacter sp.</title>
        <authorList>
            <person name="Chhetri G."/>
        </authorList>
    </citation>
    <scope>NUCLEOTIDE SEQUENCE [LARGE SCALE GENOMIC DNA]</scope>
    <source>
        <strain evidence="4 5">DK36</strain>
    </source>
</reference>
<dbReference type="GO" id="GO:0005509">
    <property type="term" value="F:calcium ion binding"/>
    <property type="evidence" value="ECO:0007669"/>
    <property type="project" value="InterPro"/>
</dbReference>
<dbReference type="RefSeq" id="WP_150092994.1">
    <property type="nucleotide sequence ID" value="NZ_VWSF01000032.1"/>
</dbReference>
<keyword evidence="1" id="KW-0472">Membrane</keyword>
<dbReference type="InterPro" id="IPR025667">
    <property type="entry name" value="SprB_repeat"/>
</dbReference>
<keyword evidence="1" id="KW-1133">Transmembrane helix</keyword>
<dbReference type="GO" id="GO:0016020">
    <property type="term" value="C:membrane"/>
    <property type="evidence" value="ECO:0007669"/>
    <property type="project" value="InterPro"/>
</dbReference>
<protein>
    <submittedName>
        <fullName evidence="4">T9SS type A sorting domain-containing protein</fullName>
    </submittedName>
</protein>
<evidence type="ECO:0000313" key="4">
    <source>
        <dbReference type="EMBL" id="KAA5539547.1"/>
    </source>
</evidence>
<evidence type="ECO:0000256" key="1">
    <source>
        <dbReference type="SAM" id="Phobius"/>
    </source>
</evidence>
<accession>A0A5M6CWE0</accession>
<dbReference type="Proteomes" id="UP000323426">
    <property type="component" value="Unassembled WGS sequence"/>
</dbReference>
<dbReference type="Pfam" id="PF24907">
    <property type="entry name" value="SIBA-E_N"/>
    <property type="match status" value="1"/>
</dbReference>
<evidence type="ECO:0000259" key="2">
    <source>
        <dbReference type="Pfam" id="PF18962"/>
    </source>
</evidence>
<comment type="caution">
    <text evidence="4">The sequence shown here is derived from an EMBL/GenBank/DDBJ whole genome shotgun (WGS) entry which is preliminary data.</text>
</comment>
<evidence type="ECO:0000313" key="5">
    <source>
        <dbReference type="Proteomes" id="UP000323426"/>
    </source>
</evidence>
<organism evidence="4 5">
    <name type="scientific">Adhaeribacter rhizoryzae</name>
    <dbReference type="NCBI Taxonomy" id="2607907"/>
    <lineage>
        <taxon>Bacteria</taxon>
        <taxon>Pseudomonadati</taxon>
        <taxon>Bacteroidota</taxon>
        <taxon>Cytophagia</taxon>
        <taxon>Cytophagales</taxon>
        <taxon>Hymenobacteraceae</taxon>
        <taxon>Adhaeribacter</taxon>
    </lineage>
</organism>
<feature type="domain" description="Secretion system C-terminal sorting" evidence="2">
    <location>
        <begin position="806"/>
        <end position="883"/>
    </location>
</feature>
<dbReference type="SUPFAM" id="SSF49313">
    <property type="entry name" value="Cadherin-like"/>
    <property type="match status" value="1"/>
</dbReference>
<name>A0A5M6CWE0_9BACT</name>
<dbReference type="InterPro" id="IPR056844">
    <property type="entry name" value="SibA-E_N"/>
</dbReference>
<proteinExistence type="predicted"/>
<dbReference type="Gene3D" id="2.60.40.740">
    <property type="match status" value="3"/>
</dbReference>
<dbReference type="Pfam" id="PF13573">
    <property type="entry name" value="SprB"/>
    <property type="match status" value="5"/>
</dbReference>
<dbReference type="InterPro" id="IPR013783">
    <property type="entry name" value="Ig-like_fold"/>
</dbReference>
<feature type="transmembrane region" description="Helical" evidence="1">
    <location>
        <begin position="31"/>
        <end position="50"/>
    </location>
</feature>
<keyword evidence="1" id="KW-0812">Transmembrane</keyword>
<dbReference type="Pfam" id="PF05345">
    <property type="entry name" value="He_PIG"/>
    <property type="match status" value="2"/>
</dbReference>
<keyword evidence="5" id="KW-1185">Reference proteome</keyword>
<dbReference type="InterPro" id="IPR026444">
    <property type="entry name" value="Secre_tail"/>
</dbReference>
<evidence type="ECO:0000259" key="3">
    <source>
        <dbReference type="Pfam" id="PF24907"/>
    </source>
</evidence>
<gene>
    <name evidence="4" type="ORF">F0145_24405</name>
</gene>
<dbReference type="Gene3D" id="2.60.40.10">
    <property type="entry name" value="Immunoglobulins"/>
    <property type="match status" value="4"/>
</dbReference>
<feature type="domain" description="Integrin beta-like protein A-E N-terminal" evidence="3">
    <location>
        <begin position="56"/>
        <end position="170"/>
    </location>
</feature>
<dbReference type="AlphaFoldDB" id="A0A5M6CWE0"/>
<dbReference type="NCBIfam" id="TIGR04183">
    <property type="entry name" value="Por_Secre_tail"/>
    <property type="match status" value="1"/>
</dbReference>